<proteinExistence type="predicted"/>
<dbReference type="InterPro" id="IPR016181">
    <property type="entry name" value="Acyl_CoA_acyltransferase"/>
</dbReference>
<dbReference type="CDD" id="cd04301">
    <property type="entry name" value="NAT_SF"/>
    <property type="match status" value="1"/>
</dbReference>
<accession>A0ABR7TH53</accession>
<comment type="caution">
    <text evidence="2">The sequence shown here is derived from an EMBL/GenBank/DDBJ whole genome shotgun (WGS) entry which is preliminary data.</text>
</comment>
<reference evidence="2 3" key="1">
    <citation type="submission" date="2020-09" db="EMBL/GenBank/DDBJ databases">
        <title>Genome sequences of type strains of Chitinophaga qingshengii and Chitinophaga varians.</title>
        <authorList>
            <person name="Kittiwongwattana C."/>
        </authorList>
    </citation>
    <scope>NUCLEOTIDE SEQUENCE [LARGE SCALE GENOMIC DNA]</scope>
    <source>
        <strain evidence="2 3">JCM 30026</strain>
    </source>
</reference>
<dbReference type="SUPFAM" id="SSF55729">
    <property type="entry name" value="Acyl-CoA N-acyltransferases (Nat)"/>
    <property type="match status" value="1"/>
</dbReference>
<protein>
    <submittedName>
        <fullName evidence="2">GNAT family N-acetyltransferase</fullName>
    </submittedName>
</protein>
<dbReference type="RefSeq" id="WP_188086005.1">
    <property type="nucleotide sequence ID" value="NZ_JACVFC010000001.1"/>
</dbReference>
<evidence type="ECO:0000313" key="3">
    <source>
        <dbReference type="Proteomes" id="UP000659124"/>
    </source>
</evidence>
<gene>
    <name evidence="2" type="ORF">ICL07_00550</name>
</gene>
<dbReference type="EMBL" id="JACVFC010000001">
    <property type="protein sequence ID" value="MBC9928841.1"/>
    <property type="molecule type" value="Genomic_DNA"/>
</dbReference>
<keyword evidence="3" id="KW-1185">Reference proteome</keyword>
<feature type="domain" description="N-acetyltransferase" evidence="1">
    <location>
        <begin position="2"/>
        <end position="159"/>
    </location>
</feature>
<evidence type="ECO:0000313" key="2">
    <source>
        <dbReference type="EMBL" id="MBC9928841.1"/>
    </source>
</evidence>
<dbReference type="Proteomes" id="UP000659124">
    <property type="component" value="Unassembled WGS sequence"/>
</dbReference>
<evidence type="ECO:0000259" key="1">
    <source>
        <dbReference type="PROSITE" id="PS51186"/>
    </source>
</evidence>
<dbReference type="Pfam" id="PF00583">
    <property type="entry name" value="Acetyltransf_1"/>
    <property type="match status" value="1"/>
</dbReference>
<name>A0ABR7TH53_9BACT</name>
<organism evidence="2 3">
    <name type="scientific">Chitinophaga qingshengii</name>
    <dbReference type="NCBI Taxonomy" id="1569794"/>
    <lineage>
        <taxon>Bacteria</taxon>
        <taxon>Pseudomonadati</taxon>
        <taxon>Bacteroidota</taxon>
        <taxon>Chitinophagia</taxon>
        <taxon>Chitinophagales</taxon>
        <taxon>Chitinophagaceae</taxon>
        <taxon>Chitinophaga</taxon>
    </lineage>
</organism>
<dbReference type="Gene3D" id="3.40.630.30">
    <property type="match status" value="1"/>
</dbReference>
<sequence length="159" mass="18431">MYHIRQLQENELPLYKSMRLEALRLESSMFRRPHAEEAALPDATWLERLTHPGAVFGLFENDTIIGITGVRLLDGQVGYLGQSYIRKEYRGRGLSAMLYQARIAWAKKMQLKQLQVGHRENNLVSKAAIQRYGFTYSHREPSNWPDGSTEDVLYYVLDL</sequence>
<dbReference type="PROSITE" id="PS51186">
    <property type="entry name" value="GNAT"/>
    <property type="match status" value="1"/>
</dbReference>
<dbReference type="InterPro" id="IPR000182">
    <property type="entry name" value="GNAT_dom"/>
</dbReference>